<comment type="caution">
    <text evidence="1">The sequence shown here is derived from an EMBL/GenBank/DDBJ whole genome shotgun (WGS) entry which is preliminary data.</text>
</comment>
<proteinExistence type="predicted"/>
<evidence type="ECO:0000313" key="1">
    <source>
        <dbReference type="EMBL" id="KAK1905273.1"/>
    </source>
</evidence>
<organism evidence="1 2">
    <name type="scientific">Dissostichus eleginoides</name>
    <name type="common">Patagonian toothfish</name>
    <name type="synonym">Dissostichus amissus</name>
    <dbReference type="NCBI Taxonomy" id="100907"/>
    <lineage>
        <taxon>Eukaryota</taxon>
        <taxon>Metazoa</taxon>
        <taxon>Chordata</taxon>
        <taxon>Craniata</taxon>
        <taxon>Vertebrata</taxon>
        <taxon>Euteleostomi</taxon>
        <taxon>Actinopterygii</taxon>
        <taxon>Neopterygii</taxon>
        <taxon>Teleostei</taxon>
        <taxon>Neoteleostei</taxon>
        <taxon>Acanthomorphata</taxon>
        <taxon>Eupercaria</taxon>
        <taxon>Perciformes</taxon>
        <taxon>Notothenioidei</taxon>
        <taxon>Nototheniidae</taxon>
        <taxon>Dissostichus</taxon>
    </lineage>
</organism>
<gene>
    <name evidence="1" type="ORF">KUDE01_012455</name>
</gene>
<dbReference type="InterPro" id="IPR027417">
    <property type="entry name" value="P-loop_NTPase"/>
</dbReference>
<name>A0AAD9CQL6_DISEL</name>
<dbReference type="SUPFAM" id="SSF52540">
    <property type="entry name" value="P-loop containing nucleoside triphosphate hydrolases"/>
    <property type="match status" value="1"/>
</dbReference>
<evidence type="ECO:0000313" key="2">
    <source>
        <dbReference type="Proteomes" id="UP001228049"/>
    </source>
</evidence>
<accession>A0AAD9CQL6</accession>
<dbReference type="AlphaFoldDB" id="A0AAD9CQL6"/>
<protein>
    <submittedName>
        <fullName evidence="1">Sulfotransferase 6B1</fullName>
    </submittedName>
</protein>
<reference evidence="1" key="1">
    <citation type="submission" date="2023-04" db="EMBL/GenBank/DDBJ databases">
        <title>Chromosome-level genome of Chaenocephalus aceratus.</title>
        <authorList>
            <person name="Park H."/>
        </authorList>
    </citation>
    <scope>NUCLEOTIDE SEQUENCE</scope>
    <source>
        <strain evidence="1">DE</strain>
        <tissue evidence="1">Muscle</tissue>
    </source>
</reference>
<keyword evidence="2" id="KW-1185">Reference proteome</keyword>
<dbReference type="Gene3D" id="3.40.50.300">
    <property type="entry name" value="P-loop containing nucleotide triphosphate hydrolases"/>
    <property type="match status" value="1"/>
</dbReference>
<dbReference type="Proteomes" id="UP001228049">
    <property type="component" value="Unassembled WGS sequence"/>
</dbReference>
<sequence>MNTNDFKSNVQSSLQRAKDVSDEEKLYRYKGVLYPQLLSPEENLKALENFKAREEDIVLVAYPKCGE</sequence>
<dbReference type="EMBL" id="JASDAP010000003">
    <property type="protein sequence ID" value="KAK1905273.1"/>
    <property type="molecule type" value="Genomic_DNA"/>
</dbReference>